<feature type="compositionally biased region" description="Basic and acidic residues" evidence="1">
    <location>
        <begin position="126"/>
        <end position="152"/>
    </location>
</feature>
<evidence type="ECO:0000313" key="2">
    <source>
        <dbReference type="EMBL" id="KAF2231718.1"/>
    </source>
</evidence>
<feature type="compositionally biased region" description="Basic and acidic residues" evidence="1">
    <location>
        <begin position="64"/>
        <end position="89"/>
    </location>
</feature>
<dbReference type="Proteomes" id="UP000800092">
    <property type="component" value="Unassembled WGS sequence"/>
</dbReference>
<proteinExistence type="predicted"/>
<reference evidence="2" key="1">
    <citation type="journal article" date="2020" name="Stud. Mycol.">
        <title>101 Dothideomycetes genomes: a test case for predicting lifestyles and emergence of pathogens.</title>
        <authorList>
            <person name="Haridas S."/>
            <person name="Albert R."/>
            <person name="Binder M."/>
            <person name="Bloem J."/>
            <person name="Labutti K."/>
            <person name="Salamov A."/>
            <person name="Andreopoulos B."/>
            <person name="Baker S."/>
            <person name="Barry K."/>
            <person name="Bills G."/>
            <person name="Bluhm B."/>
            <person name="Cannon C."/>
            <person name="Castanera R."/>
            <person name="Culley D."/>
            <person name="Daum C."/>
            <person name="Ezra D."/>
            <person name="Gonzalez J."/>
            <person name="Henrissat B."/>
            <person name="Kuo A."/>
            <person name="Liang C."/>
            <person name="Lipzen A."/>
            <person name="Lutzoni F."/>
            <person name="Magnuson J."/>
            <person name="Mondo S."/>
            <person name="Nolan M."/>
            <person name="Ohm R."/>
            <person name="Pangilinan J."/>
            <person name="Park H.-J."/>
            <person name="Ramirez L."/>
            <person name="Alfaro M."/>
            <person name="Sun H."/>
            <person name="Tritt A."/>
            <person name="Yoshinaga Y."/>
            <person name="Zwiers L.-H."/>
            <person name="Turgeon B."/>
            <person name="Goodwin S."/>
            <person name="Spatafora J."/>
            <person name="Crous P."/>
            <person name="Grigoriev I."/>
        </authorList>
    </citation>
    <scope>NUCLEOTIDE SEQUENCE</scope>
    <source>
        <strain evidence="2">Tuck. ex Michener</strain>
    </source>
</reference>
<dbReference type="EMBL" id="ML991823">
    <property type="protein sequence ID" value="KAF2231718.1"/>
    <property type="molecule type" value="Genomic_DNA"/>
</dbReference>
<feature type="compositionally biased region" description="Basic and acidic residues" evidence="1">
    <location>
        <begin position="164"/>
        <end position="174"/>
    </location>
</feature>
<evidence type="ECO:0000256" key="1">
    <source>
        <dbReference type="SAM" id="MobiDB-lite"/>
    </source>
</evidence>
<gene>
    <name evidence="2" type="ORF">EV356DRAFT_506547</name>
</gene>
<evidence type="ECO:0000313" key="3">
    <source>
        <dbReference type="Proteomes" id="UP000800092"/>
    </source>
</evidence>
<protein>
    <submittedName>
        <fullName evidence="2">Uncharacterized protein</fullName>
    </submittedName>
</protein>
<feature type="region of interest" description="Disordered" evidence="1">
    <location>
        <begin position="41"/>
        <end position="192"/>
    </location>
</feature>
<keyword evidence="3" id="KW-1185">Reference proteome</keyword>
<organism evidence="2 3">
    <name type="scientific">Viridothelium virens</name>
    <name type="common">Speckled blister lichen</name>
    <name type="synonym">Trypethelium virens</name>
    <dbReference type="NCBI Taxonomy" id="1048519"/>
    <lineage>
        <taxon>Eukaryota</taxon>
        <taxon>Fungi</taxon>
        <taxon>Dikarya</taxon>
        <taxon>Ascomycota</taxon>
        <taxon>Pezizomycotina</taxon>
        <taxon>Dothideomycetes</taxon>
        <taxon>Dothideomycetes incertae sedis</taxon>
        <taxon>Trypetheliales</taxon>
        <taxon>Trypetheliaceae</taxon>
        <taxon>Viridothelium</taxon>
    </lineage>
</organism>
<accession>A0A6A6H1J5</accession>
<dbReference type="AlphaFoldDB" id="A0A6A6H1J5"/>
<feature type="compositionally biased region" description="Basic and acidic residues" evidence="1">
    <location>
        <begin position="43"/>
        <end position="52"/>
    </location>
</feature>
<sequence length="192" mass="21084">MAEAPSRFSPKTLSRFNSMLSLCESNEQVELAHQMIQQQVADLSKDAKDSRVRVGPQEASQVKKGGDTNSKDASFEAKQNQEQEQEHQKRAQALLKGARARKGGSHPPKNKIDSYRPSNLNRHREHRDEIRDRPVKGDSGEKHGSGPKHGDGKQQGAGSSKYTAKGEKHSHEGRSSGGKPYGVVKKGRTGSH</sequence>
<name>A0A6A6H1J5_VIRVR</name>